<protein>
    <submittedName>
        <fullName evidence="2">G8719 protein</fullName>
    </submittedName>
</protein>
<keyword evidence="3" id="KW-1185">Reference proteome</keyword>
<feature type="compositionally biased region" description="Polar residues" evidence="1">
    <location>
        <begin position="799"/>
        <end position="810"/>
    </location>
</feature>
<evidence type="ECO:0000313" key="2">
    <source>
        <dbReference type="EMBL" id="CAL5225925.1"/>
    </source>
</evidence>
<comment type="caution">
    <text evidence="2">The sequence shown here is derived from an EMBL/GenBank/DDBJ whole genome shotgun (WGS) entry which is preliminary data.</text>
</comment>
<feature type="compositionally biased region" description="Polar residues" evidence="1">
    <location>
        <begin position="597"/>
        <end position="608"/>
    </location>
</feature>
<evidence type="ECO:0000256" key="1">
    <source>
        <dbReference type="SAM" id="MobiDB-lite"/>
    </source>
</evidence>
<feature type="region of interest" description="Disordered" evidence="1">
    <location>
        <begin position="460"/>
        <end position="494"/>
    </location>
</feature>
<sequence length="1098" mass="121948">MLEKKIKGDIRESIVLEREADELDKQGKPAAADRSRSRARDLRYRADRVQTQAVLLAQQPVPTERELCIAQRQRDSYFSELIELLDEEAQRRTTPLSMGGLDTWQWLIMQSDAALGFEVAETLPVTGWEEAPDYPWDHSDEPTQCDRHIAHVEKIINLGGEGIEWVNAAQDYPELLSHQTLGYNITATTDILAAERSAINAGMPQKAMRLLMDIRKTIARSDVDQAQARLLLSNLHSPKSRPVVVLTDLNDEWHAMWLDGSIIYQHTFASRGHAVGFTKDLLAGRFEACTSMSQSSFAKRRQMDDEILVNCACDAEFVEKAEALRKQLAPARRVALVSTNPCKRKFPEKSHPIEEAAMLQNAEGKRSTGSRPQRLPNLKLGQLAGQYPMHVPTASPTDQRQHPMPFTSLMRGLSGTPTPAMQGQSGGTQTTSQAAMYSPRGPADSMAQPRPQLGVPLMVPPGQQPGVPKAMPELLQSPPPMRSQQRPAYQQQYTSPPLAVQQIQKLQELQAQQQHTLQMRALGGQQIRPGDLQQGGPQSPSVAGMPRAPMPADMQQGLQHAQTAQPGQNGQVPEQTLWQQTGMPEATSGLLQDHPSLRNQQPPAYQQQYTSPPLTMQQIQQLQQLQAQQQHTLRMRASGGQQIRPGGPQRGEPQPPSMAGFPMAPMPADMQQELQQAQRAQPCENVQLPDMGQAIARLAAQPGQKPHPRSTVAQQQQQQLQQVQMQGQHGKQGLGQQPPRSSMPTMLIYNGNATNAVRPQTLRSPPRGITRRIFQYGIGKHKEEALKMREEAKIMMEGATNSGPSSQGAEQRQAELQDAKELQAEADGELLSALCMEKLLHGNVPSLEKIPPHPQGPLSVLQTLKQIRGLVAIQSFDISMWDEALTTAGLRTTPRLKGDMPAMLELPKPEFVWDDRDSVAQHDRFGPHIKDIIKLGREDVEWVDAAQDPELLSYPGMRKFGYNCKGTTDLLVAKRSAVKAHHPEKGARMLFDLRPTVTDADLRHAEVRALLASLHAPAKKPVVVVTDLRSDWYMVWIDDEEILQYRFPSRAHAVEVINNILAGRITASQGPIQAKIVERRWIRSELVAEHLPGGFAMA</sequence>
<accession>A0ABP1G3F9</accession>
<feature type="region of interest" description="Disordered" evidence="1">
    <location>
        <begin position="586"/>
        <end position="608"/>
    </location>
</feature>
<organism evidence="2 3">
    <name type="scientific">Coccomyxa viridis</name>
    <dbReference type="NCBI Taxonomy" id="1274662"/>
    <lineage>
        <taxon>Eukaryota</taxon>
        <taxon>Viridiplantae</taxon>
        <taxon>Chlorophyta</taxon>
        <taxon>core chlorophytes</taxon>
        <taxon>Trebouxiophyceae</taxon>
        <taxon>Trebouxiophyceae incertae sedis</taxon>
        <taxon>Coccomyxaceae</taxon>
        <taxon>Coccomyxa</taxon>
    </lineage>
</organism>
<dbReference type="EMBL" id="CAXHTA020000015">
    <property type="protein sequence ID" value="CAL5225925.1"/>
    <property type="molecule type" value="Genomic_DNA"/>
</dbReference>
<proteinExistence type="predicted"/>
<feature type="compositionally biased region" description="Low complexity" evidence="1">
    <location>
        <begin position="639"/>
        <end position="652"/>
    </location>
</feature>
<name>A0ABP1G3F9_9CHLO</name>
<evidence type="ECO:0000313" key="3">
    <source>
        <dbReference type="Proteomes" id="UP001497392"/>
    </source>
</evidence>
<feature type="region of interest" description="Disordered" evidence="1">
    <location>
        <begin position="527"/>
        <end position="572"/>
    </location>
</feature>
<feature type="region of interest" description="Disordered" evidence="1">
    <location>
        <begin position="700"/>
        <end position="743"/>
    </location>
</feature>
<feature type="region of interest" description="Disordered" evidence="1">
    <location>
        <begin position="625"/>
        <end position="665"/>
    </location>
</feature>
<reference evidence="2 3" key="1">
    <citation type="submission" date="2024-06" db="EMBL/GenBank/DDBJ databases">
        <authorList>
            <person name="Kraege A."/>
            <person name="Thomma B."/>
        </authorList>
    </citation>
    <scope>NUCLEOTIDE SEQUENCE [LARGE SCALE GENOMIC DNA]</scope>
</reference>
<dbReference type="Proteomes" id="UP001497392">
    <property type="component" value="Unassembled WGS sequence"/>
</dbReference>
<feature type="compositionally biased region" description="Low complexity" evidence="1">
    <location>
        <begin position="714"/>
        <end position="737"/>
    </location>
</feature>
<gene>
    <name evidence="2" type="primary">g8719</name>
    <name evidence="2" type="ORF">VP750_LOCUS7831</name>
</gene>
<feature type="region of interest" description="Disordered" evidence="1">
    <location>
        <begin position="414"/>
        <end position="447"/>
    </location>
</feature>
<feature type="region of interest" description="Disordered" evidence="1">
    <location>
        <begin position="798"/>
        <end position="819"/>
    </location>
</feature>
<feature type="compositionally biased region" description="Polar residues" evidence="1">
    <location>
        <begin position="556"/>
        <end position="572"/>
    </location>
</feature>